<dbReference type="AlphaFoldDB" id="B7LD17"/>
<proteinExistence type="predicted"/>
<evidence type="ECO:0000313" key="1">
    <source>
        <dbReference type="EMBL" id="CAV01891.1"/>
    </source>
</evidence>
<gene>
    <name evidence="1" type="ordered locus">EC55989_4869</name>
</gene>
<reference evidence="2" key="1">
    <citation type="journal article" date="2009" name="PLoS Genet.">
        <title>Organised genome dynamics in the Escherichia coli species results in highly diverse adaptive paths.</title>
        <authorList>
            <person name="Touchon M."/>
            <person name="Hoede C."/>
            <person name="Tenaillon O."/>
            <person name="Barbe V."/>
            <person name="Baeriswyl S."/>
            <person name="Bidet P."/>
            <person name="Bingen E."/>
            <person name="Bonacorsi S."/>
            <person name="Bouchier C."/>
            <person name="Bouvet O."/>
            <person name="Calteau A."/>
            <person name="Chiapello H."/>
            <person name="Clermont O."/>
            <person name="Cruveiller S."/>
            <person name="Danchin A."/>
            <person name="Diard M."/>
            <person name="Dossat C."/>
            <person name="Karoui M.E."/>
            <person name="Frapy E."/>
            <person name="Garry L."/>
            <person name="Ghigo J.M."/>
            <person name="Gilles A.M."/>
            <person name="Johnson J."/>
            <person name="Le Bouguenec C."/>
            <person name="Lescat M."/>
            <person name="Mangenot S."/>
            <person name="Martinez-Jehanne V."/>
            <person name="Matic I."/>
            <person name="Nassif X."/>
            <person name="Oztas S."/>
            <person name="Petit M.A."/>
            <person name="Pichon C."/>
            <person name="Rouy Z."/>
            <person name="Ruf C.S."/>
            <person name="Schneider D."/>
            <person name="Tourret J."/>
            <person name="Vacherie B."/>
            <person name="Vallenet D."/>
            <person name="Medigue C."/>
            <person name="Rocha E.P.C."/>
            <person name="Denamur E."/>
        </authorList>
    </citation>
    <scope>NUCLEOTIDE SEQUENCE [LARGE SCALE GENOMIC DNA]</scope>
    <source>
        <strain evidence="2">55989 / EAEC</strain>
    </source>
</reference>
<dbReference type="KEGG" id="eck:EC55989_4869"/>
<keyword evidence="2" id="KW-1185">Reference proteome</keyword>
<name>B7LD17_ECO55</name>
<organism evidence="1 2">
    <name type="scientific">Escherichia coli (strain 55989 / EAEC)</name>
    <dbReference type="NCBI Taxonomy" id="585055"/>
    <lineage>
        <taxon>Bacteria</taxon>
        <taxon>Pseudomonadati</taxon>
        <taxon>Pseudomonadota</taxon>
        <taxon>Gammaproteobacteria</taxon>
        <taxon>Enterobacterales</taxon>
        <taxon>Enterobacteriaceae</taxon>
        <taxon>Escherichia</taxon>
    </lineage>
</organism>
<dbReference type="HOGENOM" id="CLU_1473052_0_0_6"/>
<dbReference type="Proteomes" id="UP000000746">
    <property type="component" value="Chromosome"/>
</dbReference>
<evidence type="ECO:0000313" key="2">
    <source>
        <dbReference type="Proteomes" id="UP000000746"/>
    </source>
</evidence>
<protein>
    <submittedName>
        <fullName evidence="1">Uncharacterized protein</fullName>
    </submittedName>
</protein>
<sequence length="191" mass="21840">MIYWISKKMEAETITQLIAVGGTLGGALIAAGVTLASQLITKKYENEKLKKQLLFKILEDELKEKKQTIKPFIQFINSLNLPENFNFYDDGDLLDQIMLYKQDLIKSKASDFLLDYTLYMTPQIHDAIWAVTNAINDFEELGARFYDSSLSKQENDEILLKNCSGKPTEIWEALMKLKGLLYSEVNIADKL</sequence>
<dbReference type="EMBL" id="CU928145">
    <property type="protein sequence ID" value="CAV01891.1"/>
    <property type="molecule type" value="Genomic_DNA"/>
</dbReference>
<accession>B7LD17</accession>